<evidence type="ECO:0000313" key="1">
    <source>
        <dbReference type="EMBL" id="GBB89931.1"/>
    </source>
</evidence>
<dbReference type="Proteomes" id="UP000247702">
    <property type="component" value="Unassembled WGS sequence"/>
</dbReference>
<comment type="caution">
    <text evidence="1">The sequence shown here is derived from an EMBL/GenBank/DDBJ whole genome shotgun (WGS) entry which is preliminary data.</text>
</comment>
<accession>A0A2Z6QYZ5</accession>
<dbReference type="AlphaFoldDB" id="A0A2Z6QYZ5"/>
<sequence length="220" mass="25657">MLDTNDESFTPRFVLNITLLTNDILNTTDDDLLKDSYESLTVEDSSSHLPLADIVQNQISTSATNHNINEIINDYLYPKKESLLLHIKKHLTVMIPEKMQKYEQLTKWNILWQRIERKVSSYCCSYHENLFGTIRQHILYETTIDENDESLLSQIVTKVFNKNTTKNNTFIIKTCVQNILDPKYPKIEMDEDYIISKLIQYADNKCNNDESVSISSSDDY</sequence>
<keyword evidence="2" id="KW-1185">Reference proteome</keyword>
<evidence type="ECO:0000313" key="2">
    <source>
        <dbReference type="Proteomes" id="UP000247702"/>
    </source>
</evidence>
<reference evidence="1 2" key="1">
    <citation type="submission" date="2017-11" db="EMBL/GenBank/DDBJ databases">
        <title>The genome of Rhizophagus clarus HR1 reveals common genetic basis of auxotrophy among arbuscular mycorrhizal fungi.</title>
        <authorList>
            <person name="Kobayashi Y."/>
        </authorList>
    </citation>
    <scope>NUCLEOTIDE SEQUENCE [LARGE SCALE GENOMIC DNA]</scope>
    <source>
        <strain evidence="1 2">HR1</strain>
    </source>
</reference>
<protein>
    <submittedName>
        <fullName evidence="1">Uncharacterized protein</fullName>
    </submittedName>
</protein>
<name>A0A2Z6QYZ5_9GLOM</name>
<organism evidence="1 2">
    <name type="scientific">Rhizophagus clarus</name>
    <dbReference type="NCBI Taxonomy" id="94130"/>
    <lineage>
        <taxon>Eukaryota</taxon>
        <taxon>Fungi</taxon>
        <taxon>Fungi incertae sedis</taxon>
        <taxon>Mucoromycota</taxon>
        <taxon>Glomeromycotina</taxon>
        <taxon>Glomeromycetes</taxon>
        <taxon>Glomerales</taxon>
        <taxon>Glomeraceae</taxon>
        <taxon>Rhizophagus</taxon>
    </lineage>
</organism>
<gene>
    <name evidence="1" type="ORF">RclHR1_01680002</name>
</gene>
<proteinExistence type="predicted"/>
<dbReference type="EMBL" id="BEXD01000757">
    <property type="protein sequence ID" value="GBB89931.1"/>
    <property type="molecule type" value="Genomic_DNA"/>
</dbReference>